<evidence type="ECO:0000313" key="15">
    <source>
        <dbReference type="Proteomes" id="UP000034508"/>
    </source>
</evidence>
<dbReference type="AlphaFoldDB" id="A0A0G0FH12"/>
<evidence type="ECO:0000313" key="14">
    <source>
        <dbReference type="EMBL" id="KKQ17107.1"/>
    </source>
</evidence>
<dbReference type="GO" id="GO:0005829">
    <property type="term" value="C:cytosol"/>
    <property type="evidence" value="ECO:0007669"/>
    <property type="project" value="TreeGrafter"/>
</dbReference>
<evidence type="ECO:0000256" key="1">
    <source>
        <dbReference type="ARBA" id="ARBA00003531"/>
    </source>
</evidence>
<gene>
    <name evidence="14" type="ORF">US31_C0022G0004</name>
</gene>
<evidence type="ECO:0000256" key="12">
    <source>
        <dbReference type="ARBA" id="ARBA00048594"/>
    </source>
</evidence>
<dbReference type="SMART" id="SM00072">
    <property type="entry name" value="GuKc"/>
    <property type="match status" value="1"/>
</dbReference>
<dbReference type="InterPro" id="IPR008145">
    <property type="entry name" value="GK/Ca_channel_bsu"/>
</dbReference>
<comment type="caution">
    <text evidence="14">The sequence shown here is derived from an EMBL/GenBank/DDBJ whole genome shotgun (WGS) entry which is preliminary data.</text>
</comment>
<evidence type="ECO:0000256" key="8">
    <source>
        <dbReference type="ARBA" id="ARBA00022741"/>
    </source>
</evidence>
<reference evidence="14 15" key="1">
    <citation type="journal article" date="2015" name="Nature">
        <title>rRNA introns, odd ribosomes, and small enigmatic genomes across a large radiation of phyla.</title>
        <authorList>
            <person name="Brown C.T."/>
            <person name="Hug L.A."/>
            <person name="Thomas B.C."/>
            <person name="Sharon I."/>
            <person name="Castelle C.J."/>
            <person name="Singh A."/>
            <person name="Wilkins M.J."/>
            <person name="Williams K.H."/>
            <person name="Banfield J.F."/>
        </authorList>
    </citation>
    <scope>NUCLEOTIDE SEQUENCE [LARGE SCALE GENOMIC DNA]</scope>
</reference>
<evidence type="ECO:0000256" key="9">
    <source>
        <dbReference type="ARBA" id="ARBA00022777"/>
    </source>
</evidence>
<dbReference type="FunFam" id="3.30.63.10:FF:000005">
    <property type="entry name" value="Guanylate kinase"/>
    <property type="match status" value="1"/>
</dbReference>
<name>A0A0G0FH12_9BACT</name>
<dbReference type="Proteomes" id="UP000034508">
    <property type="component" value="Unassembled WGS sequence"/>
</dbReference>
<dbReference type="InterPro" id="IPR017665">
    <property type="entry name" value="Guanylate_kinase"/>
</dbReference>
<dbReference type="NCBIfam" id="TIGR03263">
    <property type="entry name" value="guanyl_kin"/>
    <property type="match status" value="1"/>
</dbReference>
<evidence type="ECO:0000256" key="7">
    <source>
        <dbReference type="ARBA" id="ARBA00022679"/>
    </source>
</evidence>
<evidence type="ECO:0000256" key="5">
    <source>
        <dbReference type="ARBA" id="ARBA00016296"/>
    </source>
</evidence>
<comment type="subcellular location">
    <subcellularLocation>
        <location evidence="2">Cytoplasm</location>
    </subcellularLocation>
</comment>
<accession>A0A0G0FH12</accession>
<dbReference type="GO" id="GO:0005524">
    <property type="term" value="F:ATP binding"/>
    <property type="evidence" value="ECO:0007669"/>
    <property type="project" value="UniProtKB-KW"/>
</dbReference>
<dbReference type="GO" id="GO:0004385">
    <property type="term" value="F:GMP kinase activity"/>
    <property type="evidence" value="ECO:0007669"/>
    <property type="project" value="UniProtKB-EC"/>
</dbReference>
<comment type="function">
    <text evidence="1">Essential for recycling GMP and indirectly, cGMP.</text>
</comment>
<evidence type="ECO:0000256" key="10">
    <source>
        <dbReference type="ARBA" id="ARBA00022840"/>
    </source>
</evidence>
<keyword evidence="9 14" id="KW-0418">Kinase</keyword>
<dbReference type="InterPro" id="IPR027417">
    <property type="entry name" value="P-loop_NTPase"/>
</dbReference>
<proteinExistence type="inferred from homology"/>
<evidence type="ECO:0000256" key="2">
    <source>
        <dbReference type="ARBA" id="ARBA00004496"/>
    </source>
</evidence>
<organism evidence="14 15">
    <name type="scientific">Berkelbacteria bacterium GW2011_GWA1_36_9</name>
    <dbReference type="NCBI Taxonomy" id="1618331"/>
    <lineage>
        <taxon>Bacteria</taxon>
        <taxon>Candidatus Berkelbacteria</taxon>
    </lineage>
</organism>
<comment type="similarity">
    <text evidence="3">Belongs to the guanylate kinase family.</text>
</comment>
<dbReference type="EMBL" id="LBSM01000022">
    <property type="protein sequence ID" value="KKQ17107.1"/>
    <property type="molecule type" value="Genomic_DNA"/>
</dbReference>
<comment type="catalytic activity">
    <reaction evidence="12">
        <text>GMP + ATP = GDP + ADP</text>
        <dbReference type="Rhea" id="RHEA:20780"/>
        <dbReference type="ChEBI" id="CHEBI:30616"/>
        <dbReference type="ChEBI" id="CHEBI:58115"/>
        <dbReference type="ChEBI" id="CHEBI:58189"/>
        <dbReference type="ChEBI" id="CHEBI:456216"/>
        <dbReference type="EC" id="2.7.4.8"/>
    </reaction>
</comment>
<sequence length="193" mass="22378">MNKGKLFVISGQSGVGKNTILKKILVNHPEFHRVVTFTTRDPRPNEIPGEDHFFVYPEKFKEMIENNEFIEYAKVHDEMYGTPKEQVEEVLNAGRNAIMEIDVQGTMQVKKILPEAVLIFIKYEEGDLEQSIRHRIKNDQERGETTEEEIRCRIVSAQKEAEYEKYYDHVVTNPEGKPDEAVKEIEKIIGGQK</sequence>
<evidence type="ECO:0000256" key="4">
    <source>
        <dbReference type="ARBA" id="ARBA00012961"/>
    </source>
</evidence>
<dbReference type="CDD" id="cd00071">
    <property type="entry name" value="GMPK"/>
    <property type="match status" value="1"/>
</dbReference>
<keyword evidence="8" id="KW-0547">Nucleotide-binding</keyword>
<dbReference type="Gene3D" id="3.40.50.300">
    <property type="entry name" value="P-loop containing nucleotide triphosphate hydrolases"/>
    <property type="match status" value="1"/>
</dbReference>
<dbReference type="InterPro" id="IPR008144">
    <property type="entry name" value="Guanylate_kin-like_dom"/>
</dbReference>
<dbReference type="PANTHER" id="PTHR23117">
    <property type="entry name" value="GUANYLATE KINASE-RELATED"/>
    <property type="match status" value="1"/>
</dbReference>
<keyword evidence="10" id="KW-0067">ATP-binding</keyword>
<evidence type="ECO:0000256" key="3">
    <source>
        <dbReference type="ARBA" id="ARBA00005790"/>
    </source>
</evidence>
<evidence type="ECO:0000256" key="6">
    <source>
        <dbReference type="ARBA" id="ARBA00022490"/>
    </source>
</evidence>
<keyword evidence="6" id="KW-0963">Cytoplasm</keyword>
<dbReference type="Gene3D" id="3.30.63.10">
    <property type="entry name" value="Guanylate Kinase phosphate binding domain"/>
    <property type="match status" value="1"/>
</dbReference>
<dbReference type="EC" id="2.7.4.8" evidence="4"/>
<evidence type="ECO:0000259" key="13">
    <source>
        <dbReference type="PROSITE" id="PS50052"/>
    </source>
</evidence>
<evidence type="ECO:0000256" key="11">
    <source>
        <dbReference type="ARBA" id="ARBA00030128"/>
    </source>
</evidence>
<keyword evidence="7" id="KW-0808">Transferase</keyword>
<feature type="domain" description="Guanylate kinase-like" evidence="13">
    <location>
        <begin position="4"/>
        <end position="190"/>
    </location>
</feature>
<dbReference type="PANTHER" id="PTHR23117:SF13">
    <property type="entry name" value="GUANYLATE KINASE"/>
    <property type="match status" value="1"/>
</dbReference>
<dbReference type="Pfam" id="PF00625">
    <property type="entry name" value="Guanylate_kin"/>
    <property type="match status" value="1"/>
</dbReference>
<protein>
    <recommendedName>
        <fullName evidence="5">Guanylate kinase</fullName>
        <ecNumber evidence="4">2.7.4.8</ecNumber>
    </recommendedName>
    <alternativeName>
        <fullName evidence="11">GMP kinase</fullName>
    </alternativeName>
</protein>
<dbReference type="SUPFAM" id="SSF52540">
    <property type="entry name" value="P-loop containing nucleoside triphosphate hydrolases"/>
    <property type="match status" value="1"/>
</dbReference>
<dbReference type="PROSITE" id="PS50052">
    <property type="entry name" value="GUANYLATE_KINASE_2"/>
    <property type="match status" value="1"/>
</dbReference>